<reference evidence="5" key="2">
    <citation type="journal article" date="2018" name="Plant J.">
        <title>The Sorghum bicolor reference genome: improved assembly, gene annotations, a transcriptome atlas, and signatures of genome organization.</title>
        <authorList>
            <person name="McCormick R.F."/>
            <person name="Truong S.K."/>
            <person name="Sreedasyam A."/>
            <person name="Jenkins J."/>
            <person name="Shu S."/>
            <person name="Sims D."/>
            <person name="Kennedy M."/>
            <person name="Amirebrahimi M."/>
            <person name="Weers B.D."/>
            <person name="McKinley B."/>
            <person name="Mattison A."/>
            <person name="Morishige D.T."/>
            <person name="Grimwood J."/>
            <person name="Schmutz J."/>
            <person name="Mullet J.E."/>
        </authorList>
    </citation>
    <scope>NUCLEOTIDE SEQUENCE [LARGE SCALE GENOMIC DNA]</scope>
    <source>
        <strain evidence="5">cv. BTx623</strain>
    </source>
</reference>
<evidence type="ECO:0000313" key="5">
    <source>
        <dbReference type="Proteomes" id="UP000000768"/>
    </source>
</evidence>
<dbReference type="EMBL" id="CM000769">
    <property type="protein sequence ID" value="KXG19160.2"/>
    <property type="molecule type" value="Genomic_DNA"/>
</dbReference>
<dbReference type="eggNOG" id="ENOG502QSWW">
    <property type="taxonomic scope" value="Eukaryota"/>
</dbReference>
<accession>A0A194YGS4</accession>
<gene>
    <name evidence="4" type="ORF">SORBI_3010G014800</name>
</gene>
<dbReference type="OMA" id="KYAIMES"/>
<feature type="transmembrane region" description="Helical" evidence="2">
    <location>
        <begin position="37"/>
        <end position="59"/>
    </location>
</feature>
<dbReference type="PANTHER" id="PTHR31325">
    <property type="entry name" value="OS01G0798800 PROTEIN-RELATED"/>
    <property type="match status" value="1"/>
</dbReference>
<dbReference type="FunCoup" id="A0A194YGS4">
    <property type="interactions" value="820"/>
</dbReference>
<feature type="transmembrane region" description="Helical" evidence="2">
    <location>
        <begin position="71"/>
        <end position="90"/>
    </location>
</feature>
<sequence>MDASSNQTTMILCPPSIDRYIKNLTSSYTEKSNEASMVSASVIMFVLAGLFFNLNLFSGISDVSATLDPKVRLFLSSALSLLLPVMSYLFSEAKNAATATAAGATSFSSSAAELSMGAGLILAWMLLVELLRKKVDEIRMRGFSGSIQRAGRVVWLGSLVFFNIRSTGRKALFAILWILCATRVVQRIAYTEIGKNSYAHGKNARLINSYMAKKLQEEAGDEENQAAAHGARHDDDDDVEQAPGPGQVKNGRDLLKSCSYIVMGEEKLVRQPTADGYELDLTSLGNGDSSGGVITVGKVWELNENDDIFASQVEVQRLKRLCLSFALFKLLRRKFERLPAVTDKEAEDCRSLIFRGLLHSHSSNAHAGGSSAAAAAAEEVFQVMNDEVVFLSEYYHSVVPVVLASPFFLFVNYFLVLAVVAALCVMTVILCGNGDAVYAFTSIGDDNYTFRSGIGRIAICLILKASKNSPEAFFSIVDLSITLLLFVIYFYEEIWEFFVFLLSNWFMVSLVCSYMAKPHWRDSPWIRYAFHRIIWLRSKLNHGSLSFRQFSVLHHRWPLGLPFFSTLSLVLRTELVPNNLKQSIVERLMDGHCTGGRSPAPAYLTPLTNGKAALQSNFLFDKLSWACRSDSVSEVFLTWHIATCILETQRRGGEGAAAAASRRAAVRLSKYCAYLVAFHPELLPDSPDKTERVVDDMKAELGSIFWCWEYYLLSERARAKKMMDAAAAAAAEEQVNNGVVRNGAKLGRLLIGVADAWKVLADVWTELIVFVAPSSDEERVKGHQDVLVQGGEFITVLWALTTHIGVSHSANNKLPVKTLEDLMGESMRNAPHIAPEISNME</sequence>
<dbReference type="AlphaFoldDB" id="A0A194YGS4"/>
<dbReference type="OrthoDB" id="660093at2759"/>
<dbReference type="Pfam" id="PF04578">
    <property type="entry name" value="DUF594"/>
    <property type="match status" value="1"/>
</dbReference>
<name>A0A194YGS4_SORBI</name>
<evidence type="ECO:0000256" key="2">
    <source>
        <dbReference type="SAM" id="Phobius"/>
    </source>
</evidence>
<dbReference type="InParanoid" id="A0A194YGS4"/>
<keyword evidence="2" id="KW-0472">Membrane</keyword>
<reference evidence="4 5" key="1">
    <citation type="journal article" date="2009" name="Nature">
        <title>The Sorghum bicolor genome and the diversification of grasses.</title>
        <authorList>
            <person name="Paterson A.H."/>
            <person name="Bowers J.E."/>
            <person name="Bruggmann R."/>
            <person name="Dubchak I."/>
            <person name="Grimwood J."/>
            <person name="Gundlach H."/>
            <person name="Haberer G."/>
            <person name="Hellsten U."/>
            <person name="Mitros T."/>
            <person name="Poliakov A."/>
            <person name="Schmutz J."/>
            <person name="Spannagl M."/>
            <person name="Tang H."/>
            <person name="Wang X."/>
            <person name="Wicker T."/>
            <person name="Bharti A.K."/>
            <person name="Chapman J."/>
            <person name="Feltus F.A."/>
            <person name="Gowik U."/>
            <person name="Grigoriev I.V."/>
            <person name="Lyons E."/>
            <person name="Maher C.A."/>
            <person name="Martis M."/>
            <person name="Narechania A."/>
            <person name="Otillar R.P."/>
            <person name="Penning B.W."/>
            <person name="Salamov A.A."/>
            <person name="Wang Y."/>
            <person name="Zhang L."/>
            <person name="Carpita N.C."/>
            <person name="Freeling M."/>
            <person name="Gingle A.R."/>
            <person name="Hash C.T."/>
            <person name="Keller B."/>
            <person name="Klein P."/>
            <person name="Kresovich S."/>
            <person name="McCann M.C."/>
            <person name="Ming R."/>
            <person name="Peterson D.G."/>
            <person name="Mehboob-ur-Rahman"/>
            <person name="Ware D."/>
            <person name="Westhoff P."/>
            <person name="Mayer K.F."/>
            <person name="Messing J."/>
            <person name="Rokhsar D.S."/>
        </authorList>
    </citation>
    <scope>NUCLEOTIDE SEQUENCE [LARGE SCALE GENOMIC DNA]</scope>
    <source>
        <strain evidence="5">cv. BTx623</strain>
    </source>
</reference>
<evidence type="ECO:0000259" key="3">
    <source>
        <dbReference type="Pfam" id="PF13968"/>
    </source>
</evidence>
<keyword evidence="2" id="KW-0812">Transmembrane</keyword>
<dbReference type="Pfam" id="PF13968">
    <property type="entry name" value="DUF4220"/>
    <property type="match status" value="1"/>
</dbReference>
<feature type="transmembrane region" description="Helical" evidence="2">
    <location>
        <begin position="407"/>
        <end position="431"/>
    </location>
</feature>
<dbReference type="InterPro" id="IPR025315">
    <property type="entry name" value="DUF4220"/>
</dbReference>
<feature type="transmembrane region" description="Helical" evidence="2">
    <location>
        <begin position="110"/>
        <end position="131"/>
    </location>
</feature>
<feature type="transmembrane region" description="Helical" evidence="2">
    <location>
        <begin position="472"/>
        <end position="491"/>
    </location>
</feature>
<feature type="region of interest" description="Disordered" evidence="1">
    <location>
        <begin position="221"/>
        <end position="251"/>
    </location>
</feature>
<organism evidence="4 5">
    <name type="scientific">Sorghum bicolor</name>
    <name type="common">Sorghum</name>
    <name type="synonym">Sorghum vulgare</name>
    <dbReference type="NCBI Taxonomy" id="4558"/>
    <lineage>
        <taxon>Eukaryota</taxon>
        <taxon>Viridiplantae</taxon>
        <taxon>Streptophyta</taxon>
        <taxon>Embryophyta</taxon>
        <taxon>Tracheophyta</taxon>
        <taxon>Spermatophyta</taxon>
        <taxon>Magnoliopsida</taxon>
        <taxon>Liliopsida</taxon>
        <taxon>Poales</taxon>
        <taxon>Poaceae</taxon>
        <taxon>PACMAD clade</taxon>
        <taxon>Panicoideae</taxon>
        <taxon>Andropogonodae</taxon>
        <taxon>Andropogoneae</taxon>
        <taxon>Sorghinae</taxon>
        <taxon>Sorghum</taxon>
    </lineage>
</organism>
<keyword evidence="2" id="KW-1133">Transmembrane helix</keyword>
<evidence type="ECO:0000256" key="1">
    <source>
        <dbReference type="SAM" id="MobiDB-lite"/>
    </source>
</evidence>
<evidence type="ECO:0000313" key="4">
    <source>
        <dbReference type="EMBL" id="KXG19160.2"/>
    </source>
</evidence>
<protein>
    <recommendedName>
        <fullName evidence="3">DUF4220 domain-containing protein</fullName>
    </recommendedName>
</protein>
<dbReference type="Proteomes" id="UP000000768">
    <property type="component" value="Chromosome 10"/>
</dbReference>
<feature type="transmembrane region" description="Helical" evidence="2">
    <location>
        <begin position="497"/>
        <end position="516"/>
    </location>
</feature>
<dbReference type="InterPro" id="IPR007658">
    <property type="entry name" value="DUF594"/>
</dbReference>
<keyword evidence="5" id="KW-1185">Reference proteome</keyword>
<proteinExistence type="predicted"/>
<feature type="domain" description="DUF4220" evidence="3">
    <location>
        <begin position="153"/>
        <end position="554"/>
    </location>
</feature>
<dbReference type="Gramene" id="KXG19160">
    <property type="protein sequence ID" value="KXG19160"/>
    <property type="gene ID" value="SORBI_3010G014800"/>
</dbReference>